<dbReference type="EMBL" id="CAFBLS010000072">
    <property type="protein sequence ID" value="CAB4871587.1"/>
    <property type="molecule type" value="Genomic_DNA"/>
</dbReference>
<feature type="transmembrane region" description="Helical" evidence="1">
    <location>
        <begin position="151"/>
        <end position="172"/>
    </location>
</feature>
<dbReference type="AlphaFoldDB" id="A0A6J7DLX8"/>
<protein>
    <submittedName>
        <fullName evidence="2">Unannotated protein</fullName>
    </submittedName>
</protein>
<accession>A0A6J7DLX8</accession>
<feature type="transmembrane region" description="Helical" evidence="1">
    <location>
        <begin position="29"/>
        <end position="49"/>
    </location>
</feature>
<name>A0A6J7DLX8_9ZZZZ</name>
<feature type="transmembrane region" description="Helical" evidence="1">
    <location>
        <begin position="118"/>
        <end position="139"/>
    </location>
</feature>
<organism evidence="2">
    <name type="scientific">freshwater metagenome</name>
    <dbReference type="NCBI Taxonomy" id="449393"/>
    <lineage>
        <taxon>unclassified sequences</taxon>
        <taxon>metagenomes</taxon>
        <taxon>ecological metagenomes</taxon>
    </lineage>
</organism>
<proteinExistence type="predicted"/>
<feature type="transmembrane region" description="Helical" evidence="1">
    <location>
        <begin position="88"/>
        <end position="111"/>
    </location>
</feature>
<gene>
    <name evidence="2" type="ORF">UFOPK3402_00723</name>
</gene>
<keyword evidence="1" id="KW-1133">Transmembrane helix</keyword>
<evidence type="ECO:0000256" key="1">
    <source>
        <dbReference type="SAM" id="Phobius"/>
    </source>
</evidence>
<keyword evidence="1" id="KW-0472">Membrane</keyword>
<keyword evidence="1" id="KW-0812">Transmembrane</keyword>
<reference evidence="2" key="1">
    <citation type="submission" date="2020-05" db="EMBL/GenBank/DDBJ databases">
        <authorList>
            <person name="Chiriac C."/>
            <person name="Salcher M."/>
            <person name="Ghai R."/>
            <person name="Kavagutti S V."/>
        </authorList>
    </citation>
    <scope>NUCLEOTIDE SEQUENCE</scope>
</reference>
<evidence type="ECO:0000313" key="2">
    <source>
        <dbReference type="EMBL" id="CAB4871587.1"/>
    </source>
</evidence>
<sequence>MDQLPRLADERAPTRYPAVMTDTRAIARAPWQVVFTACALFVAAMPYLFSALAHLSSVGDRAGIADNMTEWNNSQGMAMHTTNDVWEWMLMSGTVFLALAAITFMLGLLVWQGLLRPGVRLTATIFMAISVLGALPPLLGTTEGPNMHPEAQILTASLFMVPALLGCISLWFGAGKAWVAAQD</sequence>